<evidence type="ECO:0000256" key="1">
    <source>
        <dbReference type="SAM" id="SignalP"/>
    </source>
</evidence>
<name>A0ABY7GDC9_9GAMM</name>
<feature type="signal peptide" evidence="1">
    <location>
        <begin position="1"/>
        <end position="27"/>
    </location>
</feature>
<protein>
    <submittedName>
        <fullName evidence="2">EexN family lipoprotein</fullName>
    </submittedName>
</protein>
<feature type="chain" id="PRO_5045976074" evidence="1">
    <location>
        <begin position="28"/>
        <end position="81"/>
    </location>
</feature>
<dbReference type="InterPro" id="IPR047937">
    <property type="entry name" value="Eex_IncN-like"/>
</dbReference>
<organism evidence="2 3">
    <name type="scientific">Methylomonas rapida</name>
    <dbReference type="NCBI Taxonomy" id="2963939"/>
    <lineage>
        <taxon>Bacteria</taxon>
        <taxon>Pseudomonadati</taxon>
        <taxon>Pseudomonadota</taxon>
        <taxon>Gammaproteobacteria</taxon>
        <taxon>Methylococcales</taxon>
        <taxon>Methylococcaceae</taxon>
        <taxon>Methylomonas</taxon>
    </lineage>
</organism>
<dbReference type="NCBIfam" id="NF033894">
    <property type="entry name" value="Eex_IncN"/>
    <property type="match status" value="1"/>
</dbReference>
<reference evidence="2" key="1">
    <citation type="submission" date="2022-11" db="EMBL/GenBank/DDBJ databases">
        <title>Methylomonas rapida sp. nov., Carotenoid-Producing Obligate Methanotrophs with High Growth Characteristics and Biotechnological Potential.</title>
        <authorList>
            <person name="Tikhonova E.N."/>
            <person name="Suleimanov R.Z."/>
            <person name="Miroshnikov K."/>
            <person name="Oshkin I.Y."/>
            <person name="Belova S.E."/>
            <person name="Danilova O.V."/>
            <person name="Ashikhmin A."/>
            <person name="Konopkin A."/>
            <person name="But S.Y."/>
            <person name="Khmelenina V.N."/>
            <person name="Kuznetsov N."/>
            <person name="Pimenov N.V."/>
            <person name="Dedysh S.N."/>
        </authorList>
    </citation>
    <scope>NUCLEOTIDE SEQUENCE</scope>
    <source>
        <strain evidence="2">MP1</strain>
    </source>
</reference>
<dbReference type="EMBL" id="CP113517">
    <property type="protein sequence ID" value="WAR43284.1"/>
    <property type="molecule type" value="Genomic_DNA"/>
</dbReference>
<proteinExistence type="predicted"/>
<dbReference type="RefSeq" id="WP_255188263.1">
    <property type="nucleotide sequence ID" value="NZ_CP113517.1"/>
</dbReference>
<accession>A0ABY7GDC9</accession>
<evidence type="ECO:0000313" key="2">
    <source>
        <dbReference type="EMBL" id="WAR43284.1"/>
    </source>
</evidence>
<dbReference type="Proteomes" id="UP001162780">
    <property type="component" value="Chromosome"/>
</dbReference>
<keyword evidence="1" id="KW-0732">Signal</keyword>
<keyword evidence="3" id="KW-1185">Reference proteome</keyword>
<evidence type="ECO:0000313" key="3">
    <source>
        <dbReference type="Proteomes" id="UP001162780"/>
    </source>
</evidence>
<keyword evidence="2" id="KW-0449">Lipoprotein</keyword>
<gene>
    <name evidence="2" type="ORF">NM686_012880</name>
</gene>
<sequence>MKKSVVTSMSILALALAGLAMFNSSVASESSEDAKSVAWYVANIQEARQQNQACYNTPGLQSTPNCVNALHALEISFKGGN</sequence>